<feature type="compositionally biased region" description="Low complexity" evidence="5">
    <location>
        <begin position="37"/>
        <end position="48"/>
    </location>
</feature>
<accession>A0AAV2TLN6</accession>
<dbReference type="EMBL" id="CAXLJL010000277">
    <property type="protein sequence ID" value="CAL5135913.1"/>
    <property type="molecule type" value="Genomic_DNA"/>
</dbReference>
<name>A0AAV2TLN6_CALDB</name>
<sequence length="224" mass="24821">MASPPSHLAPLKEVENDTLEVNFECFAAVTDACEQTSTDTMSTESTSSEAVASHDNRDTEEKLETFPTKRHQPGVWRRRFTTALATPLEGRASQVLTAAILLPRRASLVPYARHTRDLPQSAMNARARWYSYGGAMTYPTGHEPVEPKQSREQFDNASRVSPTWVAGWNVLNIIQGVGTLGVPYACAHAGWIFIPVILLIALICCFTGRLLGECLYEYPPEHCK</sequence>
<feature type="compositionally biased region" description="Basic and acidic residues" evidence="5">
    <location>
        <begin position="52"/>
        <end position="64"/>
    </location>
</feature>
<comment type="subcellular location">
    <subcellularLocation>
        <location evidence="1">Membrane</location>
    </subcellularLocation>
</comment>
<evidence type="ECO:0000256" key="2">
    <source>
        <dbReference type="ARBA" id="ARBA00022692"/>
    </source>
</evidence>
<organism evidence="8 9">
    <name type="scientific">Calicophoron daubneyi</name>
    <name type="common">Rumen fluke</name>
    <name type="synonym">Paramphistomum daubneyi</name>
    <dbReference type="NCBI Taxonomy" id="300641"/>
    <lineage>
        <taxon>Eukaryota</taxon>
        <taxon>Metazoa</taxon>
        <taxon>Spiralia</taxon>
        <taxon>Lophotrochozoa</taxon>
        <taxon>Platyhelminthes</taxon>
        <taxon>Trematoda</taxon>
        <taxon>Digenea</taxon>
        <taxon>Plagiorchiida</taxon>
        <taxon>Pronocephalata</taxon>
        <taxon>Paramphistomoidea</taxon>
        <taxon>Paramphistomidae</taxon>
        <taxon>Calicophoron</taxon>
    </lineage>
</organism>
<evidence type="ECO:0000256" key="3">
    <source>
        <dbReference type="ARBA" id="ARBA00022989"/>
    </source>
</evidence>
<dbReference type="InterPro" id="IPR013057">
    <property type="entry name" value="AA_transpt_TM"/>
</dbReference>
<keyword evidence="3 6" id="KW-1133">Transmembrane helix</keyword>
<dbReference type="Pfam" id="PF01490">
    <property type="entry name" value="Aa_trans"/>
    <property type="match status" value="1"/>
</dbReference>
<evidence type="ECO:0000256" key="5">
    <source>
        <dbReference type="SAM" id="MobiDB-lite"/>
    </source>
</evidence>
<dbReference type="Proteomes" id="UP001497525">
    <property type="component" value="Unassembled WGS sequence"/>
</dbReference>
<reference evidence="8" key="1">
    <citation type="submission" date="2024-06" db="EMBL/GenBank/DDBJ databases">
        <authorList>
            <person name="Liu X."/>
            <person name="Lenzi L."/>
            <person name="Haldenby T S."/>
            <person name="Uol C."/>
        </authorList>
    </citation>
    <scope>NUCLEOTIDE SEQUENCE</scope>
</reference>
<keyword evidence="4 6" id="KW-0472">Membrane</keyword>
<dbReference type="AlphaFoldDB" id="A0AAV2TLN6"/>
<dbReference type="GO" id="GO:0016020">
    <property type="term" value="C:membrane"/>
    <property type="evidence" value="ECO:0007669"/>
    <property type="project" value="UniProtKB-SubCell"/>
</dbReference>
<evidence type="ECO:0000256" key="6">
    <source>
        <dbReference type="SAM" id="Phobius"/>
    </source>
</evidence>
<gene>
    <name evidence="8" type="ORF">CDAUBV1_LOCUS10018</name>
</gene>
<feature type="domain" description="Amino acid transporter transmembrane" evidence="7">
    <location>
        <begin position="163"/>
        <end position="219"/>
    </location>
</feature>
<evidence type="ECO:0000256" key="4">
    <source>
        <dbReference type="ARBA" id="ARBA00023136"/>
    </source>
</evidence>
<evidence type="ECO:0000313" key="8">
    <source>
        <dbReference type="EMBL" id="CAL5135913.1"/>
    </source>
</evidence>
<protein>
    <recommendedName>
        <fullName evidence="7">Amino acid transporter transmembrane domain-containing protein</fullName>
    </recommendedName>
</protein>
<feature type="non-terminal residue" evidence="8">
    <location>
        <position position="224"/>
    </location>
</feature>
<feature type="transmembrane region" description="Helical" evidence="6">
    <location>
        <begin position="189"/>
        <end position="211"/>
    </location>
</feature>
<evidence type="ECO:0000256" key="1">
    <source>
        <dbReference type="ARBA" id="ARBA00004370"/>
    </source>
</evidence>
<feature type="region of interest" description="Disordered" evidence="5">
    <location>
        <begin position="37"/>
        <end position="70"/>
    </location>
</feature>
<evidence type="ECO:0000313" key="9">
    <source>
        <dbReference type="Proteomes" id="UP001497525"/>
    </source>
</evidence>
<proteinExistence type="predicted"/>
<comment type="caution">
    <text evidence="8">The sequence shown here is derived from an EMBL/GenBank/DDBJ whole genome shotgun (WGS) entry which is preliminary data.</text>
</comment>
<evidence type="ECO:0000259" key="7">
    <source>
        <dbReference type="Pfam" id="PF01490"/>
    </source>
</evidence>
<keyword evidence="2 6" id="KW-0812">Transmembrane</keyword>